<gene>
    <name evidence="1" type="ORF">NKI81_04195</name>
</gene>
<organism evidence="1 2">
    <name type="scientific">Mesorhizobium australicum</name>
    <dbReference type="NCBI Taxonomy" id="536018"/>
    <lineage>
        <taxon>Bacteria</taxon>
        <taxon>Pseudomonadati</taxon>
        <taxon>Pseudomonadota</taxon>
        <taxon>Alphaproteobacteria</taxon>
        <taxon>Hyphomicrobiales</taxon>
        <taxon>Phyllobacteriaceae</taxon>
        <taxon>Mesorhizobium</taxon>
    </lineage>
</organism>
<evidence type="ECO:0000313" key="1">
    <source>
        <dbReference type="EMBL" id="MER9283163.1"/>
    </source>
</evidence>
<name>A0ACC6SU09_9HYPH</name>
<sequence length="64" mass="6990">MTKSKTFWTWLLTAIGAPVAAFGNFDWRVQPTIVGVIVAFAAYGTTRRAQFAQAVRDLKSEIGG</sequence>
<comment type="caution">
    <text evidence="1">The sequence shown here is derived from an EMBL/GenBank/DDBJ whole genome shotgun (WGS) entry which is preliminary data.</text>
</comment>
<reference evidence="1 2" key="1">
    <citation type="journal article" date="2024" name="Proc. Natl. Acad. Sci. U.S.A.">
        <title>The evolutionary genomics of adaptation to stress in wild rhizobium bacteria.</title>
        <authorList>
            <person name="Kehlet-Delgado H."/>
            <person name="Montoya A.P."/>
            <person name="Jensen K.T."/>
            <person name="Wendlandt C.E."/>
            <person name="Dexheimer C."/>
            <person name="Roberts M."/>
            <person name="Torres Martinez L."/>
            <person name="Friesen M.L."/>
            <person name="Griffitts J.S."/>
            <person name="Porter S.S."/>
        </authorList>
    </citation>
    <scope>NUCLEOTIDE SEQUENCE [LARGE SCALE GENOMIC DNA]</scope>
    <source>
        <strain evidence="1 2">M0468</strain>
    </source>
</reference>
<keyword evidence="2" id="KW-1185">Reference proteome</keyword>
<evidence type="ECO:0000313" key="2">
    <source>
        <dbReference type="Proteomes" id="UP001480082"/>
    </source>
</evidence>
<protein>
    <submittedName>
        <fullName evidence="1">Uncharacterized protein</fullName>
    </submittedName>
</protein>
<dbReference type="EMBL" id="JAMYRI010000002">
    <property type="protein sequence ID" value="MER9283163.1"/>
    <property type="molecule type" value="Genomic_DNA"/>
</dbReference>
<dbReference type="Proteomes" id="UP001480082">
    <property type="component" value="Unassembled WGS sequence"/>
</dbReference>
<proteinExistence type="predicted"/>
<accession>A0ACC6SU09</accession>